<dbReference type="EMBL" id="LN829119">
    <property type="protein sequence ID" value="CPR18340.1"/>
    <property type="molecule type" value="Genomic_DNA"/>
</dbReference>
<dbReference type="PANTHER" id="PTHR43581:SF4">
    <property type="entry name" value="ATP_GTP PHOSPHATASE"/>
    <property type="match status" value="1"/>
</dbReference>
<keyword evidence="4" id="KW-0540">Nuclease</keyword>
<dbReference type="Proteomes" id="UP000033187">
    <property type="component" value="Chromosome 1"/>
</dbReference>
<dbReference type="AlphaFoldDB" id="A0A0D6JE16"/>
<dbReference type="GO" id="GO:0005524">
    <property type="term" value="F:ATP binding"/>
    <property type="evidence" value="ECO:0007669"/>
    <property type="project" value="InterPro"/>
</dbReference>
<evidence type="ECO:0000259" key="3">
    <source>
        <dbReference type="Pfam" id="PF20469"/>
    </source>
</evidence>
<dbReference type="InterPro" id="IPR003959">
    <property type="entry name" value="ATPase_AAA_core"/>
</dbReference>
<dbReference type="KEGG" id="fil:BN1229_v1_1663"/>
<dbReference type="InterPro" id="IPR051396">
    <property type="entry name" value="Bact_Antivir_Def_Nuclease"/>
</dbReference>
<protein>
    <submittedName>
        <fullName evidence="4">ATP-dependent endonuclease family protein</fullName>
    </submittedName>
</protein>
<accession>A0A0D6JE16</accession>
<dbReference type="PANTHER" id="PTHR43581">
    <property type="entry name" value="ATP/GTP PHOSPHATASE"/>
    <property type="match status" value="1"/>
</dbReference>
<feature type="compositionally biased region" description="Acidic residues" evidence="1">
    <location>
        <begin position="591"/>
        <end position="609"/>
    </location>
</feature>
<keyword evidence="5" id="KW-1185">Reference proteome</keyword>
<feature type="region of interest" description="Disordered" evidence="1">
    <location>
        <begin position="582"/>
        <end position="609"/>
    </location>
</feature>
<dbReference type="Pfam" id="PF13304">
    <property type="entry name" value="AAA_21"/>
    <property type="match status" value="1"/>
</dbReference>
<name>A0A0D6JE16_9HYPH</name>
<evidence type="ECO:0000256" key="1">
    <source>
        <dbReference type="SAM" id="MobiDB-lite"/>
    </source>
</evidence>
<dbReference type="InterPro" id="IPR034139">
    <property type="entry name" value="TOPRIM_OLD"/>
</dbReference>
<dbReference type="OrthoDB" id="9789856at2"/>
<keyword evidence="4" id="KW-0378">Hydrolase</keyword>
<dbReference type="Pfam" id="PF20469">
    <property type="entry name" value="OLD-like_TOPRIM"/>
    <property type="match status" value="1"/>
</dbReference>
<gene>
    <name evidence="4" type="ORF">YBN1229_v1_1666</name>
</gene>
<reference evidence="5" key="1">
    <citation type="submission" date="2015-02" db="EMBL/GenBank/DDBJ databases">
        <authorList>
            <person name="Chooi Y.-H."/>
        </authorList>
    </citation>
    <scope>NUCLEOTIDE SEQUENCE [LARGE SCALE GENOMIC DNA]</scope>
    <source>
        <strain evidence="5">strain Y</strain>
    </source>
</reference>
<dbReference type="RefSeq" id="WP_046477808.1">
    <property type="nucleotide sequence ID" value="NZ_LN829118.1"/>
</dbReference>
<organism evidence="4 5">
    <name type="scientific">Candidatus Filomicrobium marinum</name>
    <dbReference type="NCBI Taxonomy" id="1608628"/>
    <lineage>
        <taxon>Bacteria</taxon>
        <taxon>Pseudomonadati</taxon>
        <taxon>Pseudomonadota</taxon>
        <taxon>Alphaproteobacteria</taxon>
        <taxon>Hyphomicrobiales</taxon>
        <taxon>Hyphomicrobiaceae</taxon>
        <taxon>Filomicrobium</taxon>
    </lineage>
</organism>
<evidence type="ECO:0000313" key="5">
    <source>
        <dbReference type="Proteomes" id="UP000033187"/>
    </source>
</evidence>
<evidence type="ECO:0000313" key="4">
    <source>
        <dbReference type="EMBL" id="CPR18340.1"/>
    </source>
</evidence>
<dbReference type="GO" id="GO:0016887">
    <property type="term" value="F:ATP hydrolysis activity"/>
    <property type="evidence" value="ECO:0007669"/>
    <property type="project" value="InterPro"/>
</dbReference>
<keyword evidence="4" id="KW-0255">Endonuclease</keyword>
<dbReference type="InterPro" id="IPR027417">
    <property type="entry name" value="P-loop_NTPase"/>
</dbReference>
<dbReference type="SUPFAM" id="SSF52540">
    <property type="entry name" value="P-loop containing nucleoside triphosphate hydrolases"/>
    <property type="match status" value="1"/>
</dbReference>
<feature type="domain" description="OLD protein-like TOPRIM" evidence="3">
    <location>
        <begin position="398"/>
        <end position="466"/>
    </location>
</feature>
<evidence type="ECO:0000259" key="2">
    <source>
        <dbReference type="Pfam" id="PF13304"/>
    </source>
</evidence>
<dbReference type="Gene3D" id="3.40.50.300">
    <property type="entry name" value="P-loop containing nucleotide triphosphate hydrolases"/>
    <property type="match status" value="1"/>
</dbReference>
<dbReference type="KEGG" id="fiy:BN1229_v1_1666"/>
<feature type="domain" description="ATPase AAA-type core" evidence="2">
    <location>
        <begin position="25"/>
        <end position="350"/>
    </location>
</feature>
<proteinExistence type="predicted"/>
<sequence>MRIRRLRLSNFRSVADGEVIFPGHTVIIGGNSVGKSTMCEALDLLLGPDRLSRASPIDEHDFFERRYLDDDGDPIVIELEVVLTDLTADVLTKFRTHREYWNTTTNTLLDETATPEDVEADDVVPALRIRFEGAYDIEEDEFRAETYFASPPPDDETRRAKVTRPAKRQFGFIYLRALRTGSRALSLERGSLLDIILKLKDDDRSAMWEQTLGAMEDLDPAIDAIPQLRAILDEVDRRVRRFVGLSDDDRTFRLYPSALTRESLRRSITLFGSSERSNIPVPYWRLGSGVINSMVFSLLTFIADLKSNVIFAMEEPEIAIPPHTQRRIVQFLQREMDQSILTTHSPFVLEQYDPENVILLERGSGGKVAGRRIEVTGIKAKAYRGNLRRVLAEAMLGNGVLCVEGVSDGEAIYSASAILEEHSAEGTYTPLDLSGVTVVQCEGDGGLLRYGEFFSGLGLKTYAFYDRQKNEAISEEIVEVFDAAWELEQTGIEYLLADEITVDVIRTFLIEASDWDDYPYNAKNASLFEYDPDADDEAVQALCKRVLKSRKGAGYAQRLVELCTEADLPAIVVEALERISEDLPNELSAGEGDDDDDDDGDPEAPDDET</sequence>
<dbReference type="GO" id="GO:0004519">
    <property type="term" value="F:endonuclease activity"/>
    <property type="evidence" value="ECO:0007669"/>
    <property type="project" value="UniProtKB-KW"/>
</dbReference>